<evidence type="ECO:0000313" key="2">
    <source>
        <dbReference type="EMBL" id="GHI41097.1"/>
    </source>
</evidence>
<sequence length="106" mass="11452">MHARFEPLPAQRRAQNALDTAQALRERAGEWAHIASTENLNRATNLGHRIRSGKHTAFRPAGAFEAKARSTDDGTANVYARYVGHASSAQLPGSPPTSRAHSLQAP</sequence>
<feature type="compositionally biased region" description="Polar residues" evidence="1">
    <location>
        <begin position="87"/>
        <end position="106"/>
    </location>
</feature>
<gene>
    <name evidence="2" type="ORF">Sviol_55050</name>
</gene>
<accession>A0ABQ3QUY8</accession>
<feature type="region of interest" description="Disordered" evidence="1">
    <location>
        <begin position="86"/>
        <end position="106"/>
    </location>
</feature>
<protein>
    <submittedName>
        <fullName evidence="2">Uncharacterized protein</fullName>
    </submittedName>
</protein>
<dbReference type="EMBL" id="BNDY01000017">
    <property type="protein sequence ID" value="GHI41097.1"/>
    <property type="molecule type" value="Genomic_DNA"/>
</dbReference>
<reference evidence="2" key="1">
    <citation type="submission" date="2024-05" db="EMBL/GenBank/DDBJ databases">
        <title>Whole genome shotgun sequence of Streptomyces violascens NBRC 12920.</title>
        <authorList>
            <person name="Komaki H."/>
            <person name="Tamura T."/>
        </authorList>
    </citation>
    <scope>NUCLEOTIDE SEQUENCE</scope>
    <source>
        <strain evidence="2">NBRC 12920</strain>
    </source>
</reference>
<comment type="caution">
    <text evidence="2">The sequence shown here is derived from an EMBL/GenBank/DDBJ whole genome shotgun (WGS) entry which is preliminary data.</text>
</comment>
<dbReference type="Proteomes" id="UP001050808">
    <property type="component" value="Unassembled WGS sequence"/>
</dbReference>
<evidence type="ECO:0000313" key="3">
    <source>
        <dbReference type="Proteomes" id="UP001050808"/>
    </source>
</evidence>
<organism evidence="2 3">
    <name type="scientific">Streptomyces violascens</name>
    <dbReference type="NCBI Taxonomy" id="67381"/>
    <lineage>
        <taxon>Bacteria</taxon>
        <taxon>Bacillati</taxon>
        <taxon>Actinomycetota</taxon>
        <taxon>Actinomycetes</taxon>
        <taxon>Kitasatosporales</taxon>
        <taxon>Streptomycetaceae</taxon>
        <taxon>Streptomyces</taxon>
    </lineage>
</organism>
<proteinExistence type="predicted"/>
<keyword evidence="3" id="KW-1185">Reference proteome</keyword>
<evidence type="ECO:0000256" key="1">
    <source>
        <dbReference type="SAM" id="MobiDB-lite"/>
    </source>
</evidence>
<name>A0ABQ3QUY8_9ACTN</name>